<dbReference type="PANTHER" id="PTHR22931">
    <property type="entry name" value="PHOSPHOENOLPYRUVATE DIKINASE-RELATED"/>
    <property type="match status" value="1"/>
</dbReference>
<dbReference type="EMBL" id="CP108222">
    <property type="protein sequence ID" value="WTT22524.1"/>
    <property type="molecule type" value="Genomic_DNA"/>
</dbReference>
<accession>A0AAU2AF02</accession>
<evidence type="ECO:0000313" key="2">
    <source>
        <dbReference type="EMBL" id="WTT22524.1"/>
    </source>
</evidence>
<evidence type="ECO:0000256" key="1">
    <source>
        <dbReference type="SAM" id="MobiDB-lite"/>
    </source>
</evidence>
<dbReference type="GO" id="GO:0005524">
    <property type="term" value="F:ATP binding"/>
    <property type="evidence" value="ECO:0007669"/>
    <property type="project" value="InterPro"/>
</dbReference>
<feature type="region of interest" description="Disordered" evidence="1">
    <location>
        <begin position="73"/>
        <end position="101"/>
    </location>
</feature>
<dbReference type="Gene3D" id="3.30.1490.20">
    <property type="entry name" value="ATP-grasp fold, A domain"/>
    <property type="match status" value="1"/>
</dbReference>
<dbReference type="GO" id="GO:0050242">
    <property type="term" value="F:pyruvate, phosphate dikinase activity"/>
    <property type="evidence" value="ECO:0007669"/>
    <property type="project" value="InterPro"/>
</dbReference>
<dbReference type="AlphaFoldDB" id="A0AAU2AF02"/>
<dbReference type="InterPro" id="IPR010121">
    <property type="entry name" value="Pyruvate_phosphate_dikinase"/>
</dbReference>
<organism evidence="2">
    <name type="scientific">Streptomyces sp. NBC_00093</name>
    <dbReference type="NCBI Taxonomy" id="2975649"/>
    <lineage>
        <taxon>Bacteria</taxon>
        <taxon>Bacillati</taxon>
        <taxon>Actinomycetota</taxon>
        <taxon>Actinomycetes</taxon>
        <taxon>Kitasatosporales</taxon>
        <taxon>Streptomycetaceae</taxon>
        <taxon>Streptomyces</taxon>
    </lineage>
</organism>
<feature type="compositionally biased region" description="Pro residues" evidence="1">
    <location>
        <begin position="35"/>
        <end position="49"/>
    </location>
</feature>
<proteinExistence type="predicted"/>
<sequence length="184" mass="19554">MVRPVYDFTPGGRDLAGLLCGKDPNLAGMTRLSLPGPPGSPSPPRPAGPSTPMAPGRAVKADEVPARLAVLEQAGRPDDPLPLSVRSGARFSMPGTTETTEDAVADLDRRQEATNDLDLNAAVLAGFAGTCMDLIRRETEDFPRSPAEALCRAVLAVFESLRGERARPYRHRRHTADDPCSAVG</sequence>
<name>A0AAU2AF02_9ACTN</name>
<gene>
    <name evidence="2" type="ORF">OHA22_46805</name>
</gene>
<dbReference type="PANTHER" id="PTHR22931:SF9">
    <property type="entry name" value="PYRUVATE, PHOSPHATE DIKINASE 1, CHLOROPLASTIC"/>
    <property type="match status" value="1"/>
</dbReference>
<dbReference type="SUPFAM" id="SSF56059">
    <property type="entry name" value="Glutathione synthetase ATP-binding domain-like"/>
    <property type="match status" value="1"/>
</dbReference>
<dbReference type="InterPro" id="IPR013815">
    <property type="entry name" value="ATP_grasp_subdomain_1"/>
</dbReference>
<protein>
    <submittedName>
        <fullName evidence="2">Uncharacterized protein</fullName>
    </submittedName>
</protein>
<reference evidence="2" key="1">
    <citation type="submission" date="2022-10" db="EMBL/GenBank/DDBJ databases">
        <title>The complete genomes of actinobacterial strains from the NBC collection.</title>
        <authorList>
            <person name="Joergensen T.S."/>
            <person name="Alvarez Arevalo M."/>
            <person name="Sterndorff E.B."/>
            <person name="Faurdal D."/>
            <person name="Vuksanovic O."/>
            <person name="Mourched A.-S."/>
            <person name="Charusanti P."/>
            <person name="Shaw S."/>
            <person name="Blin K."/>
            <person name="Weber T."/>
        </authorList>
    </citation>
    <scope>NUCLEOTIDE SEQUENCE</scope>
    <source>
        <strain evidence="2">NBC_00093</strain>
    </source>
</reference>
<feature type="region of interest" description="Disordered" evidence="1">
    <location>
        <begin position="28"/>
        <end position="59"/>
    </location>
</feature>